<protein>
    <submittedName>
        <fullName evidence="1">Uncharacterized protein</fullName>
    </submittedName>
</protein>
<dbReference type="RefSeq" id="WP_046049509.1">
    <property type="nucleotide sequence ID" value="NZ_LACD01000041.1"/>
</dbReference>
<evidence type="ECO:0000313" key="1">
    <source>
        <dbReference type="EMBL" id="KJZ34835.1"/>
    </source>
</evidence>
<dbReference type="AlphaFoldDB" id="A0A0F4SSU8"/>
<gene>
    <name evidence="1" type="ORF">VC34_28140</name>
</gene>
<organism evidence="1 2">
    <name type="scientific">Pseudomonas fluorescens</name>
    <dbReference type="NCBI Taxonomy" id="294"/>
    <lineage>
        <taxon>Bacteria</taxon>
        <taxon>Pseudomonadati</taxon>
        <taxon>Pseudomonadota</taxon>
        <taxon>Gammaproteobacteria</taxon>
        <taxon>Pseudomonadales</taxon>
        <taxon>Pseudomonadaceae</taxon>
        <taxon>Pseudomonas</taxon>
    </lineage>
</organism>
<dbReference type="EMBL" id="LACD01000041">
    <property type="protein sequence ID" value="KJZ34835.1"/>
    <property type="molecule type" value="Genomic_DNA"/>
</dbReference>
<proteinExistence type="predicted"/>
<evidence type="ECO:0000313" key="2">
    <source>
        <dbReference type="Proteomes" id="UP000033500"/>
    </source>
</evidence>
<name>A0A0F4SSU8_PSEFL</name>
<sequence>MKTRGFVGFAILCASISALFVFYAMQAPVKQHRYALFNPSMTAEQRIEVQQKIDRQLSRKSGGQQVSSTQVAYGNGAVVLTFPVPDAPSQSDATCDYGYFCVWDAWDFAGRKLSLLSTPTSRPVNLVDYGMGYQVSSWQHNNRIHSVKIFGVDGPRAKGNLMMSNIKEVGLGKGCCPFSIPEQPSVTGTWTEVYSQRQLVEYNDRMVSVAFSPMFILFAQ</sequence>
<comment type="caution">
    <text evidence="1">The sequence shown here is derived from an EMBL/GenBank/DDBJ whole genome shotgun (WGS) entry which is preliminary data.</text>
</comment>
<dbReference type="PATRIC" id="fig|294.131.peg.4976"/>
<accession>A0A0F4SSU8</accession>
<reference evidence="1 2" key="1">
    <citation type="submission" date="2015-03" db="EMBL/GenBank/DDBJ databases">
        <title>Comparative genomics of Pseudomonas insights into diversity of traits involved in vanlence and defense.</title>
        <authorList>
            <person name="Qin Y."/>
        </authorList>
    </citation>
    <scope>NUCLEOTIDE SEQUENCE [LARGE SCALE GENOMIC DNA]</scope>
    <source>
        <strain evidence="1 2">C3</strain>
    </source>
</reference>
<dbReference type="Proteomes" id="UP000033500">
    <property type="component" value="Unassembled WGS sequence"/>
</dbReference>
<dbReference type="Pfam" id="PF03995">
    <property type="entry name" value="Inhibitor_I36"/>
    <property type="match status" value="1"/>
</dbReference>